<protein>
    <submittedName>
        <fullName evidence="2">Lipocalin-like</fullName>
    </submittedName>
</protein>
<dbReference type="EMBL" id="FNUE01000002">
    <property type="protein sequence ID" value="SEE49765.1"/>
    <property type="molecule type" value="Genomic_DNA"/>
</dbReference>
<gene>
    <name evidence="2" type="ORF">SAMN05444353_1989</name>
</gene>
<keyword evidence="3" id="KW-1185">Reference proteome</keyword>
<dbReference type="InterPro" id="IPR024311">
    <property type="entry name" value="Lipocalin-like"/>
</dbReference>
<evidence type="ECO:0000259" key="1">
    <source>
        <dbReference type="Pfam" id="PF12702"/>
    </source>
</evidence>
<evidence type="ECO:0000313" key="2">
    <source>
        <dbReference type="EMBL" id="SEE49765.1"/>
    </source>
</evidence>
<evidence type="ECO:0000313" key="3">
    <source>
        <dbReference type="Proteomes" id="UP000183071"/>
    </source>
</evidence>
<dbReference type="Pfam" id="PF12702">
    <property type="entry name" value="Lipocalin_3"/>
    <property type="match status" value="1"/>
</dbReference>
<accession>A0A1H5JB50</accession>
<sequence length="96" mass="11009">MFKKTINDKDIIGSWLDQSEAQLHFTLLENGKALSDNMKTLIYQKWELRNDSLILTIKSEGNGNSSIDKMAYKIVMPASDKMILSNTYSSNEYLKK</sequence>
<proteinExistence type="predicted"/>
<reference evidence="2 3" key="1">
    <citation type="submission" date="2016-10" db="EMBL/GenBank/DDBJ databases">
        <authorList>
            <person name="Varghese N."/>
            <person name="Submissions S."/>
        </authorList>
    </citation>
    <scope>NUCLEOTIDE SEQUENCE [LARGE SCALE GENOMIC DNA]</scope>
    <source>
        <strain evidence="2 3">DSW-5</strain>
    </source>
</reference>
<feature type="domain" description="Lipocalin-like" evidence="1">
    <location>
        <begin position="8"/>
        <end position="96"/>
    </location>
</feature>
<organism evidence="2 3">
    <name type="scientific">Polaribacter dokdonensis DSW-5</name>
    <dbReference type="NCBI Taxonomy" id="1300348"/>
    <lineage>
        <taxon>Bacteria</taxon>
        <taxon>Pseudomonadati</taxon>
        <taxon>Bacteroidota</taxon>
        <taxon>Flavobacteriia</taxon>
        <taxon>Flavobacteriales</taxon>
        <taxon>Flavobacteriaceae</taxon>
    </lineage>
</organism>
<comment type="caution">
    <text evidence="2">The sequence shown here is derived from an EMBL/GenBank/DDBJ whole genome shotgun (WGS) entry which is preliminary data.</text>
</comment>
<dbReference type="Proteomes" id="UP000183071">
    <property type="component" value="Unassembled WGS sequence"/>
</dbReference>
<name>A0A1H5JB50_9FLAO</name>
<dbReference type="Gene3D" id="2.40.128.280">
    <property type="match status" value="1"/>
</dbReference>